<dbReference type="PROSITE" id="PS50198">
    <property type="entry name" value="PPIC_PPIASE_2"/>
    <property type="match status" value="1"/>
</dbReference>
<evidence type="ECO:0000256" key="1">
    <source>
        <dbReference type="PROSITE-ProRule" id="PRU00278"/>
    </source>
</evidence>
<gene>
    <name evidence="3" type="ORF">HNQ40_003235</name>
</gene>
<protein>
    <submittedName>
        <fullName evidence="3">Foldase protein PrsA</fullName>
        <ecNumber evidence="3">5.2.1.8</ecNumber>
    </submittedName>
</protein>
<reference evidence="3 4" key="1">
    <citation type="submission" date="2020-08" db="EMBL/GenBank/DDBJ databases">
        <title>Genomic Encyclopedia of Type Strains, Phase IV (KMG-IV): sequencing the most valuable type-strain genomes for metagenomic binning, comparative biology and taxonomic classification.</title>
        <authorList>
            <person name="Goeker M."/>
        </authorList>
    </citation>
    <scope>NUCLEOTIDE SEQUENCE [LARGE SCALE GENOMIC DNA]</scope>
    <source>
        <strain evidence="3 4">DSM 103725</strain>
    </source>
</reference>
<feature type="domain" description="PpiC" evidence="2">
    <location>
        <begin position="122"/>
        <end position="214"/>
    </location>
</feature>
<dbReference type="EC" id="5.2.1.8" evidence="3"/>
<dbReference type="RefSeq" id="WP_184678895.1">
    <property type="nucleotide sequence ID" value="NZ_JACHGY010000001.1"/>
</dbReference>
<dbReference type="AlphaFoldDB" id="A0A7X0LLZ7"/>
<dbReference type="InterPro" id="IPR027304">
    <property type="entry name" value="Trigger_fact/SurA_dom_sf"/>
</dbReference>
<evidence type="ECO:0000259" key="2">
    <source>
        <dbReference type="PROSITE" id="PS50198"/>
    </source>
</evidence>
<dbReference type="InterPro" id="IPR050245">
    <property type="entry name" value="PrsA_foldase"/>
</dbReference>
<dbReference type="Proteomes" id="UP000541810">
    <property type="component" value="Unassembled WGS sequence"/>
</dbReference>
<evidence type="ECO:0000313" key="3">
    <source>
        <dbReference type="EMBL" id="MBB6431429.1"/>
    </source>
</evidence>
<organism evidence="3 4">
    <name type="scientific">Algisphaera agarilytica</name>
    <dbReference type="NCBI Taxonomy" id="1385975"/>
    <lineage>
        <taxon>Bacteria</taxon>
        <taxon>Pseudomonadati</taxon>
        <taxon>Planctomycetota</taxon>
        <taxon>Phycisphaerae</taxon>
        <taxon>Phycisphaerales</taxon>
        <taxon>Phycisphaeraceae</taxon>
        <taxon>Algisphaera</taxon>
    </lineage>
</organism>
<name>A0A7X0LLZ7_9BACT</name>
<dbReference type="PANTHER" id="PTHR47245">
    <property type="entry name" value="PEPTIDYLPROLYL ISOMERASE"/>
    <property type="match status" value="1"/>
</dbReference>
<dbReference type="Pfam" id="PF13145">
    <property type="entry name" value="Rotamase_2"/>
    <property type="match status" value="1"/>
</dbReference>
<keyword evidence="4" id="KW-1185">Reference proteome</keyword>
<dbReference type="EMBL" id="JACHGY010000001">
    <property type="protein sequence ID" value="MBB6431429.1"/>
    <property type="molecule type" value="Genomic_DNA"/>
</dbReference>
<sequence length="278" mass="30639">MAYVGGEPLRSGDLLPPMLEATGGEILSELVLDEMLQRRLDTAGITLTEADLDTERQVLLQTLSDDEDQSVRLLTEMRQRRGWGEVRFAGLLRRNAGLRALVKDQVTVPDAAVEQAYRLRYGPSSRVRLIVAGSLKDARDLRDRITTGGEPFGEVAALESTDVSKAQGGLLSPIRPEDTSYPAAMRQAIERLEVGQVSQPIAIDGGFALLKLEEKIAPAEVEFDDVRESLEQAVRGRTERVLMQQLARELLSGAELVVLDPTLKALWQAQRESLLTPQ</sequence>
<proteinExistence type="predicted"/>
<evidence type="ECO:0000313" key="4">
    <source>
        <dbReference type="Proteomes" id="UP000541810"/>
    </source>
</evidence>
<dbReference type="SUPFAM" id="SSF54534">
    <property type="entry name" value="FKBP-like"/>
    <property type="match status" value="1"/>
</dbReference>
<dbReference type="GO" id="GO:0003755">
    <property type="term" value="F:peptidyl-prolyl cis-trans isomerase activity"/>
    <property type="evidence" value="ECO:0007669"/>
    <property type="project" value="UniProtKB-KW"/>
</dbReference>
<dbReference type="PROSITE" id="PS01096">
    <property type="entry name" value="PPIC_PPIASE_1"/>
    <property type="match status" value="1"/>
</dbReference>
<keyword evidence="1" id="KW-0697">Rotamase</keyword>
<dbReference type="InterPro" id="IPR023058">
    <property type="entry name" value="PPIase_PpiC_CS"/>
</dbReference>
<dbReference type="PANTHER" id="PTHR47245:SF2">
    <property type="entry name" value="PEPTIDYL-PROLYL CIS-TRANS ISOMERASE HP_0175-RELATED"/>
    <property type="match status" value="1"/>
</dbReference>
<dbReference type="InterPro" id="IPR046357">
    <property type="entry name" value="PPIase_dom_sf"/>
</dbReference>
<dbReference type="Gene3D" id="3.10.50.40">
    <property type="match status" value="1"/>
</dbReference>
<dbReference type="InterPro" id="IPR000297">
    <property type="entry name" value="PPIase_PpiC"/>
</dbReference>
<comment type="caution">
    <text evidence="3">The sequence shown here is derived from an EMBL/GenBank/DDBJ whole genome shotgun (WGS) entry which is preliminary data.</text>
</comment>
<dbReference type="SUPFAM" id="SSF109998">
    <property type="entry name" value="Triger factor/SurA peptide-binding domain-like"/>
    <property type="match status" value="1"/>
</dbReference>
<keyword evidence="1 3" id="KW-0413">Isomerase</keyword>
<accession>A0A7X0LLZ7</accession>